<accession>A0ABR0BK02</accession>
<feature type="region of interest" description="Disordered" evidence="1">
    <location>
        <begin position="485"/>
        <end position="504"/>
    </location>
</feature>
<feature type="region of interest" description="Disordered" evidence="1">
    <location>
        <begin position="301"/>
        <end position="329"/>
    </location>
</feature>
<dbReference type="EMBL" id="JAWRVI010000070">
    <property type="protein sequence ID" value="KAK4081886.1"/>
    <property type="molecule type" value="Genomic_DNA"/>
</dbReference>
<evidence type="ECO:0000256" key="1">
    <source>
        <dbReference type="SAM" id="MobiDB-lite"/>
    </source>
</evidence>
<dbReference type="Proteomes" id="UP001287286">
    <property type="component" value="Unassembled WGS sequence"/>
</dbReference>
<feature type="region of interest" description="Disordered" evidence="1">
    <location>
        <begin position="1"/>
        <end position="22"/>
    </location>
</feature>
<keyword evidence="3" id="KW-1185">Reference proteome</keyword>
<sequence length="572" mass="61413">MAKRNQPHSSRQPIDEPGVAPETAYYQRTKRIVVDVRRSRWCRGGAQTNVGAKGEQVALEEVANPRCAAPRRGKHFLQGAKAARVNTKLTLPHDAFTLNSSTASRTVSVPNSSVHLKSLPVKARKPLESYAMLSRICTVPGRPPGGETRHPYRHQSAIVQFQQRWDRRRVWKKGKKLHYARGLRASTCRNRLFASDPMDIVVHENVIDINRSAKGRDCGSNSPASLDCEPNTDRHTSPKIDGIGMLSVAADPGGTFGSATTATVDGQDNLAGAGDTGRQKRAINTSASATSVDAIACAQENPAPKRGKTSRGFTAINSNESDPAKPCQDSTKALMPLRSSASPQVCFLVDNPLYGTRPTRIRQYQLDNGETSENRAEHEAGATIAAQARDRAAKAASNSSNRVPTVWGVGADAGALTCPAAAAKWHSQDCGNKVATKRISDDRLAGTEATQARTDCHATTREQAAAAAASATDAAYASAIAAAAAKSSPAPPGKDRELNHTKGVKHHRISLERCDATHVQAAAEDVRFYDGVKYQRKTEGALSGKLVSSGRFIIVNGEEFVEYRVLARLSFA</sequence>
<reference evidence="2 3" key="1">
    <citation type="journal article" date="2024" name="Microbiol. Resour. Announc.">
        <title>Genome annotations for the ascomycete fungi Trichoderma harzianum, Trichoderma aggressivum, and Purpureocillium lilacinum.</title>
        <authorList>
            <person name="Beijen E.P.W."/>
            <person name="Ohm R.A."/>
        </authorList>
    </citation>
    <scope>NUCLEOTIDE SEQUENCE [LARGE SCALE GENOMIC DNA]</scope>
    <source>
        <strain evidence="2 3">CBS 150709</strain>
    </source>
</reference>
<evidence type="ECO:0000313" key="3">
    <source>
        <dbReference type="Proteomes" id="UP001287286"/>
    </source>
</evidence>
<name>A0ABR0BK02_PURLI</name>
<proteinExistence type="predicted"/>
<feature type="compositionally biased region" description="Polar residues" evidence="1">
    <location>
        <begin position="311"/>
        <end position="321"/>
    </location>
</feature>
<protein>
    <submittedName>
        <fullName evidence="2">Uncharacterized protein</fullName>
    </submittedName>
</protein>
<evidence type="ECO:0000313" key="2">
    <source>
        <dbReference type="EMBL" id="KAK4081886.1"/>
    </source>
</evidence>
<gene>
    <name evidence="2" type="ORF">Purlil1_11478</name>
</gene>
<organism evidence="2 3">
    <name type="scientific">Purpureocillium lilacinum</name>
    <name type="common">Paecilomyces lilacinus</name>
    <dbReference type="NCBI Taxonomy" id="33203"/>
    <lineage>
        <taxon>Eukaryota</taxon>
        <taxon>Fungi</taxon>
        <taxon>Dikarya</taxon>
        <taxon>Ascomycota</taxon>
        <taxon>Pezizomycotina</taxon>
        <taxon>Sordariomycetes</taxon>
        <taxon>Hypocreomycetidae</taxon>
        <taxon>Hypocreales</taxon>
        <taxon>Ophiocordycipitaceae</taxon>
        <taxon>Purpureocillium</taxon>
    </lineage>
</organism>
<comment type="caution">
    <text evidence="2">The sequence shown here is derived from an EMBL/GenBank/DDBJ whole genome shotgun (WGS) entry which is preliminary data.</text>
</comment>